<reference evidence="5 6" key="1">
    <citation type="submission" date="2019-01" db="EMBL/GenBank/DDBJ databases">
        <title>Sequencing of cultivated peanut Arachis hypogaea provides insights into genome evolution and oil improvement.</title>
        <authorList>
            <person name="Chen X."/>
        </authorList>
    </citation>
    <scope>NUCLEOTIDE SEQUENCE [LARGE SCALE GENOMIC DNA]</scope>
    <source>
        <strain evidence="6">cv. Fuhuasheng</strain>
        <tissue evidence="5">Leaves</tissue>
    </source>
</reference>
<evidence type="ECO:0000256" key="3">
    <source>
        <dbReference type="ARBA" id="ARBA00022777"/>
    </source>
</evidence>
<dbReference type="SUPFAM" id="SSF52540">
    <property type="entry name" value="P-loop containing nucleoside triphosphate hydrolases"/>
    <property type="match status" value="1"/>
</dbReference>
<dbReference type="InterPro" id="IPR027417">
    <property type="entry name" value="P-loop_NTPase"/>
</dbReference>
<keyword evidence="2" id="KW-0808">Transferase</keyword>
<dbReference type="Gene3D" id="3.40.50.300">
    <property type="entry name" value="P-loop containing nucleotide triphosphate hydrolases"/>
    <property type="match status" value="1"/>
</dbReference>
<protein>
    <recommendedName>
        <fullName evidence="4">Guanylate kinase-like domain-containing protein</fullName>
    </recommendedName>
</protein>
<organism evidence="5 6">
    <name type="scientific">Arachis hypogaea</name>
    <name type="common">Peanut</name>
    <dbReference type="NCBI Taxonomy" id="3818"/>
    <lineage>
        <taxon>Eukaryota</taxon>
        <taxon>Viridiplantae</taxon>
        <taxon>Streptophyta</taxon>
        <taxon>Embryophyta</taxon>
        <taxon>Tracheophyta</taxon>
        <taxon>Spermatophyta</taxon>
        <taxon>Magnoliopsida</taxon>
        <taxon>eudicotyledons</taxon>
        <taxon>Gunneridae</taxon>
        <taxon>Pentapetalae</taxon>
        <taxon>rosids</taxon>
        <taxon>fabids</taxon>
        <taxon>Fabales</taxon>
        <taxon>Fabaceae</taxon>
        <taxon>Papilionoideae</taxon>
        <taxon>50 kb inversion clade</taxon>
        <taxon>dalbergioids sensu lato</taxon>
        <taxon>Dalbergieae</taxon>
        <taxon>Pterocarpus clade</taxon>
        <taxon>Arachis</taxon>
    </lineage>
</organism>
<name>A0A444Z0H4_ARAHY</name>
<evidence type="ECO:0000256" key="2">
    <source>
        <dbReference type="ARBA" id="ARBA00022679"/>
    </source>
</evidence>
<proteinExistence type="inferred from homology"/>
<feature type="domain" description="Guanylate kinase-like" evidence="4">
    <location>
        <begin position="1"/>
        <end position="149"/>
    </location>
</feature>
<dbReference type="PANTHER" id="PTHR23117:SF13">
    <property type="entry name" value="GUANYLATE KINASE"/>
    <property type="match status" value="1"/>
</dbReference>
<dbReference type="Pfam" id="PF00625">
    <property type="entry name" value="Guanylate_kin"/>
    <property type="match status" value="1"/>
</dbReference>
<dbReference type="PROSITE" id="PS50052">
    <property type="entry name" value="GUANYLATE_KINASE_2"/>
    <property type="match status" value="1"/>
</dbReference>
<dbReference type="InterPro" id="IPR008145">
    <property type="entry name" value="GK/Ca_channel_bsu"/>
</dbReference>
<keyword evidence="3" id="KW-0418">Kinase</keyword>
<sequence>MIGDRGRGAALRREELEEGIIDTTNINSNSQQSHGPYDVFSEVPGRAEVADHRVHDEAYDIILRVDIQGVQTLRKVLEKSAVFIFLVAESEAAMVERLIDQNTETVDLLLVRIATAKKKVKYMKNFDYCAVNAQGKLENVVKLVESIIDAKKASVRQRSAVI</sequence>
<dbReference type="PANTHER" id="PTHR23117">
    <property type="entry name" value="GUANYLATE KINASE-RELATED"/>
    <property type="match status" value="1"/>
</dbReference>
<dbReference type="STRING" id="3818.A0A444Z0H4"/>
<dbReference type="GO" id="GO:0004385">
    <property type="term" value="F:GMP kinase activity"/>
    <property type="evidence" value="ECO:0007669"/>
    <property type="project" value="TreeGrafter"/>
</dbReference>
<evidence type="ECO:0000313" key="5">
    <source>
        <dbReference type="EMBL" id="RYR07681.1"/>
    </source>
</evidence>
<comment type="caution">
    <text evidence="5">The sequence shown here is derived from an EMBL/GenBank/DDBJ whole genome shotgun (WGS) entry which is preliminary data.</text>
</comment>
<accession>A0A444Z0H4</accession>
<dbReference type="GO" id="GO:0005829">
    <property type="term" value="C:cytosol"/>
    <property type="evidence" value="ECO:0007669"/>
    <property type="project" value="TreeGrafter"/>
</dbReference>
<evidence type="ECO:0000313" key="6">
    <source>
        <dbReference type="Proteomes" id="UP000289738"/>
    </source>
</evidence>
<evidence type="ECO:0000256" key="1">
    <source>
        <dbReference type="ARBA" id="ARBA00005790"/>
    </source>
</evidence>
<keyword evidence="6" id="KW-1185">Reference proteome</keyword>
<comment type="similarity">
    <text evidence="1">Belongs to the guanylate kinase family.</text>
</comment>
<evidence type="ECO:0000259" key="4">
    <source>
        <dbReference type="PROSITE" id="PS50052"/>
    </source>
</evidence>
<dbReference type="AlphaFoldDB" id="A0A444Z0H4"/>
<gene>
    <name evidence="5" type="ORF">Ahy_B05g075089</name>
</gene>
<dbReference type="Proteomes" id="UP000289738">
    <property type="component" value="Chromosome B05"/>
</dbReference>
<dbReference type="EMBL" id="SDMP01000015">
    <property type="protein sequence ID" value="RYR07681.1"/>
    <property type="molecule type" value="Genomic_DNA"/>
</dbReference>
<dbReference type="InterPro" id="IPR008144">
    <property type="entry name" value="Guanylate_kin-like_dom"/>
</dbReference>